<evidence type="ECO:0000313" key="6">
    <source>
        <dbReference type="EMBL" id="TWU16384.1"/>
    </source>
</evidence>
<proteinExistence type="predicted"/>
<sequence>MNHLLHLMVLLATSLTWGLSCSAASPHRFVDAMEGQQWDLAGELFSADRDDVRPAEQTQPDGMTPLHWAVFHQSQEWTRRLLQAGADPNAKTLYDITPLAIACQRSAVEVAAELLRHHADANEQLPGKFTPLMMAARAGSAELCSMLIQYDADVDAAQRNGQTALMFASAEGHADVIETLLDAGADLHRSLPSGFTPLCFAARQGHAAAVTKLLDRGASVSETMQPKQTSGRNPRKGMSPLMLAVESAHYELAMELVRRGADPNEQTSGFTPLHALSWVRRPGKGDNPAGDPPPRGSGDLSALEFVREIVDAGADVNLKLRRGRAAKGLINPNGATPFLLASQTVDLPYMQLLLELGADPTIVNADGCSALMAAAGVGTDHVGEHEGTPEEVEQAIRLLVDSGLDINAVAKNDETAMHGAAYRCFPDTVRLLVQLGAKTENWNHKNKYGWTPLDIALGHRPGSFKPDPATIAAIEELLPE</sequence>
<protein>
    <submittedName>
        <fullName evidence="6">Ankyrin repeat protein</fullName>
    </submittedName>
</protein>
<evidence type="ECO:0000256" key="1">
    <source>
        <dbReference type="ARBA" id="ARBA00022737"/>
    </source>
</evidence>
<evidence type="ECO:0000256" key="3">
    <source>
        <dbReference type="PROSITE-ProRule" id="PRU00023"/>
    </source>
</evidence>
<feature type="region of interest" description="Disordered" evidence="4">
    <location>
        <begin position="218"/>
        <end position="238"/>
    </location>
</feature>
<accession>A0A5C6BZM3</accession>
<dbReference type="PROSITE" id="PS50088">
    <property type="entry name" value="ANK_REPEAT"/>
    <property type="match status" value="6"/>
</dbReference>
<feature type="signal peptide" evidence="5">
    <location>
        <begin position="1"/>
        <end position="23"/>
    </location>
</feature>
<dbReference type="InterPro" id="IPR051165">
    <property type="entry name" value="Multifunctional_ANK_Repeat"/>
</dbReference>
<reference evidence="6 7" key="1">
    <citation type="journal article" date="2020" name="Antonie Van Leeuwenhoek">
        <title>Rhodopirellula heiligendammensis sp. nov., Rhodopirellula pilleata sp. nov., and Rhodopirellula solitaria sp. nov. isolated from natural or artificial marine surfaces in Northern Germany and California, USA, and emended description of the genus Rhodopirellula.</title>
        <authorList>
            <person name="Kallscheuer N."/>
            <person name="Wiegand S."/>
            <person name="Jogler M."/>
            <person name="Boedeker C."/>
            <person name="Peeters S.H."/>
            <person name="Rast P."/>
            <person name="Heuer A."/>
            <person name="Jetten M.S.M."/>
            <person name="Rohde M."/>
            <person name="Jogler C."/>
        </authorList>
    </citation>
    <scope>NUCLEOTIDE SEQUENCE [LARGE SCALE GENOMIC DNA]</scope>
    <source>
        <strain evidence="6 7">Poly21</strain>
    </source>
</reference>
<feature type="chain" id="PRO_5023023093" evidence="5">
    <location>
        <begin position="24"/>
        <end position="480"/>
    </location>
</feature>
<feature type="repeat" description="ANK" evidence="3">
    <location>
        <begin position="127"/>
        <end position="159"/>
    </location>
</feature>
<evidence type="ECO:0000313" key="7">
    <source>
        <dbReference type="Proteomes" id="UP000319908"/>
    </source>
</evidence>
<feature type="compositionally biased region" description="Polar residues" evidence="4">
    <location>
        <begin position="220"/>
        <end position="232"/>
    </location>
</feature>
<dbReference type="PANTHER" id="PTHR24123:SF33">
    <property type="entry name" value="PROTEIN HOS4"/>
    <property type="match status" value="1"/>
</dbReference>
<dbReference type="SUPFAM" id="SSF48403">
    <property type="entry name" value="Ankyrin repeat"/>
    <property type="match status" value="1"/>
</dbReference>
<feature type="region of interest" description="Disordered" evidence="4">
    <location>
        <begin position="263"/>
        <end position="299"/>
    </location>
</feature>
<name>A0A5C6BZM3_9BACT</name>
<dbReference type="EMBL" id="SJPU01000002">
    <property type="protein sequence ID" value="TWU16384.1"/>
    <property type="molecule type" value="Genomic_DNA"/>
</dbReference>
<dbReference type="PRINTS" id="PR01415">
    <property type="entry name" value="ANKYRIN"/>
</dbReference>
<feature type="repeat" description="ANK" evidence="3">
    <location>
        <begin position="236"/>
        <end position="268"/>
    </location>
</feature>
<dbReference type="Pfam" id="PF12796">
    <property type="entry name" value="Ank_2"/>
    <property type="match status" value="2"/>
</dbReference>
<dbReference type="Gene3D" id="1.25.40.20">
    <property type="entry name" value="Ankyrin repeat-containing domain"/>
    <property type="match status" value="3"/>
</dbReference>
<dbReference type="Proteomes" id="UP000319908">
    <property type="component" value="Unassembled WGS sequence"/>
</dbReference>
<dbReference type="PANTHER" id="PTHR24123">
    <property type="entry name" value="ANKYRIN REPEAT-CONTAINING"/>
    <property type="match status" value="1"/>
</dbReference>
<feature type="repeat" description="ANK" evidence="3">
    <location>
        <begin position="160"/>
        <end position="188"/>
    </location>
</feature>
<dbReference type="OrthoDB" id="211931at2"/>
<feature type="repeat" description="ANK" evidence="3">
    <location>
        <begin position="61"/>
        <end position="93"/>
    </location>
</feature>
<comment type="caution">
    <text evidence="6">The sequence shown here is derived from an EMBL/GenBank/DDBJ whole genome shotgun (WGS) entry which is preliminary data.</text>
</comment>
<dbReference type="Pfam" id="PF00023">
    <property type="entry name" value="Ank"/>
    <property type="match status" value="3"/>
</dbReference>
<feature type="repeat" description="ANK" evidence="3">
    <location>
        <begin position="193"/>
        <end position="225"/>
    </location>
</feature>
<keyword evidence="7" id="KW-1185">Reference proteome</keyword>
<keyword evidence="5" id="KW-0732">Signal</keyword>
<dbReference type="RefSeq" id="WP_146408045.1">
    <property type="nucleotide sequence ID" value="NZ_SJPU01000002.1"/>
</dbReference>
<evidence type="ECO:0000256" key="5">
    <source>
        <dbReference type="SAM" id="SignalP"/>
    </source>
</evidence>
<evidence type="ECO:0000256" key="4">
    <source>
        <dbReference type="SAM" id="MobiDB-lite"/>
    </source>
</evidence>
<keyword evidence="2 3" id="KW-0040">ANK repeat</keyword>
<evidence type="ECO:0000256" key="2">
    <source>
        <dbReference type="ARBA" id="ARBA00023043"/>
    </source>
</evidence>
<dbReference type="SMART" id="SM00248">
    <property type="entry name" value="ANK"/>
    <property type="match status" value="10"/>
</dbReference>
<organism evidence="6 7">
    <name type="scientific">Allorhodopirellula heiligendammensis</name>
    <dbReference type="NCBI Taxonomy" id="2714739"/>
    <lineage>
        <taxon>Bacteria</taxon>
        <taxon>Pseudomonadati</taxon>
        <taxon>Planctomycetota</taxon>
        <taxon>Planctomycetia</taxon>
        <taxon>Pirellulales</taxon>
        <taxon>Pirellulaceae</taxon>
        <taxon>Allorhodopirellula</taxon>
    </lineage>
</organism>
<keyword evidence="1" id="KW-0677">Repeat</keyword>
<dbReference type="InterPro" id="IPR036770">
    <property type="entry name" value="Ankyrin_rpt-contain_sf"/>
</dbReference>
<feature type="repeat" description="ANK" evidence="3">
    <location>
        <begin position="333"/>
        <end position="365"/>
    </location>
</feature>
<dbReference type="PROSITE" id="PS50297">
    <property type="entry name" value="ANK_REP_REGION"/>
    <property type="match status" value="6"/>
</dbReference>
<dbReference type="InterPro" id="IPR002110">
    <property type="entry name" value="Ankyrin_rpt"/>
</dbReference>
<dbReference type="AlphaFoldDB" id="A0A5C6BZM3"/>
<gene>
    <name evidence="6" type="ORF">Poly21_35890</name>
</gene>